<accession>A5GC34</accession>
<dbReference type="RefSeq" id="WP_011937579.1">
    <property type="nucleotide sequence ID" value="NC_009483.1"/>
</dbReference>
<name>A5GC34_GEOUR</name>
<evidence type="ECO:0000313" key="3">
    <source>
        <dbReference type="EMBL" id="ABQ24854.1"/>
    </source>
</evidence>
<dbReference type="AlphaFoldDB" id="A5GC34"/>
<dbReference type="KEGG" id="gur:Gura_0642"/>
<dbReference type="InterPro" id="IPR058094">
    <property type="entry name" value="Ig-like_OmpL47-like"/>
</dbReference>
<keyword evidence="2" id="KW-0732">Signal</keyword>
<feature type="signal peptide" evidence="2">
    <location>
        <begin position="1"/>
        <end position="22"/>
    </location>
</feature>
<evidence type="ECO:0008006" key="5">
    <source>
        <dbReference type="Google" id="ProtNLM"/>
    </source>
</evidence>
<evidence type="ECO:0000256" key="2">
    <source>
        <dbReference type="SAM" id="SignalP"/>
    </source>
</evidence>
<dbReference type="Proteomes" id="UP000006695">
    <property type="component" value="Chromosome"/>
</dbReference>
<organism evidence="3 4">
    <name type="scientific">Geotalea uraniireducens (strain Rf4)</name>
    <name type="common">Geobacter uraniireducens</name>
    <dbReference type="NCBI Taxonomy" id="351605"/>
    <lineage>
        <taxon>Bacteria</taxon>
        <taxon>Pseudomonadati</taxon>
        <taxon>Thermodesulfobacteriota</taxon>
        <taxon>Desulfuromonadia</taxon>
        <taxon>Geobacterales</taxon>
        <taxon>Geobacteraceae</taxon>
        <taxon>Geotalea</taxon>
    </lineage>
</organism>
<dbReference type="HOGENOM" id="CLU_438542_0_0_7"/>
<dbReference type="OrthoDB" id="5476000at2"/>
<keyword evidence="4" id="KW-1185">Reference proteome</keyword>
<gene>
    <name evidence="3" type="ordered locus">Gura_0642</name>
</gene>
<evidence type="ECO:0000256" key="1">
    <source>
        <dbReference type="SAM" id="MobiDB-lite"/>
    </source>
</evidence>
<feature type="compositionally biased region" description="Basic and acidic residues" evidence="1">
    <location>
        <begin position="50"/>
        <end position="61"/>
    </location>
</feature>
<dbReference type="Gene3D" id="3.30.1920.20">
    <property type="match status" value="1"/>
</dbReference>
<dbReference type="STRING" id="351605.Gura_0642"/>
<dbReference type="EMBL" id="CP000698">
    <property type="protein sequence ID" value="ABQ24854.1"/>
    <property type="molecule type" value="Genomic_DNA"/>
</dbReference>
<feature type="chain" id="PRO_5002683395" description="Ig-like domain-containing protein" evidence="2">
    <location>
        <begin position="23"/>
        <end position="653"/>
    </location>
</feature>
<protein>
    <recommendedName>
        <fullName evidence="5">Ig-like domain-containing protein</fullName>
    </recommendedName>
</protein>
<sequence>MKKTIFVSVMLVVCMWISALWAEVPGTVSDPAGQALEKNPATADAVLAGDDKADPVDKETSPQKSTVAKKPPVSGINFGDPYIMSLDGTVSVAKATVFTIRAVGGVSGVARSEYRIDGGQWTAYEPFTIAAEGAHLIEYRSVDNGGNVEQIRSLPVYVDLAPPVTTLFVGAKKIEAGSPFLITRSSTITLTATDDFTGVDAIEYRIDGGPWRAYAPFTVSAKGGHTIGFRSRDKVGNLEDEKTVTAGSDKIPPKTVISVGGLQYAEAMGPLYATAGTPFILTVAESISGVSRTEYSIDEGPWTAYAPFIIEREGAHRIAYRSIDRAANVETAHIISVTVDSTPPQTMLYGADQELESGGSLAGDKELNFTLRASDKMSPLKGTEYRVNDGPWTPYAPFGFTDEGEYRIQYRSTDSAGNMETAHSFTAIVDKTPPVSEITIDLPKRDVDGVTHINGTTTLMPKASDNLAGVDKMEYRIVGKGDERYTTPFSIQTRGEYRIEYQAVDKVGNLEPAKTLVVVVDDTLPAVDTPDGKPVEEVDGVKKHIFKFDEKSALAATAGVGVAPAPAVAVAAQSAKDGAVPLKWSPNDQVLSDDFAAERKDPAVNRDEPGSYGARSASLRVGGAGARSDTLSTLEYVTFGFINIVLILGVMLL</sequence>
<evidence type="ECO:0000313" key="4">
    <source>
        <dbReference type="Proteomes" id="UP000006695"/>
    </source>
</evidence>
<dbReference type="NCBIfam" id="NF047446">
    <property type="entry name" value="barrel_OmpL47"/>
    <property type="match status" value="5"/>
</dbReference>
<feature type="region of interest" description="Disordered" evidence="1">
    <location>
        <begin position="50"/>
        <end position="72"/>
    </location>
</feature>
<proteinExistence type="predicted"/>
<reference evidence="3 4" key="1">
    <citation type="submission" date="2007-05" db="EMBL/GenBank/DDBJ databases">
        <title>Complete sequence of Geobacter uraniireducens Rf4.</title>
        <authorList>
            <consortium name="US DOE Joint Genome Institute"/>
            <person name="Copeland A."/>
            <person name="Lucas S."/>
            <person name="Lapidus A."/>
            <person name="Barry K."/>
            <person name="Detter J.C."/>
            <person name="Glavina del Rio T."/>
            <person name="Hammon N."/>
            <person name="Israni S."/>
            <person name="Dalin E."/>
            <person name="Tice H."/>
            <person name="Pitluck S."/>
            <person name="Chertkov O."/>
            <person name="Brettin T."/>
            <person name="Bruce D."/>
            <person name="Han C."/>
            <person name="Schmutz J."/>
            <person name="Larimer F."/>
            <person name="Land M."/>
            <person name="Hauser L."/>
            <person name="Kyrpides N."/>
            <person name="Mikhailova N."/>
            <person name="Shelobolina E."/>
            <person name="Aklujkar M."/>
            <person name="Lovley D."/>
            <person name="Richardson P."/>
        </authorList>
    </citation>
    <scope>NUCLEOTIDE SEQUENCE [LARGE SCALE GENOMIC DNA]</scope>
    <source>
        <strain evidence="3 4">Rf4</strain>
    </source>
</reference>